<reference evidence="3" key="1">
    <citation type="submission" date="2017-08" db="EMBL/GenBank/DDBJ databases">
        <authorList>
            <person name="Varghese N."/>
            <person name="Submissions S."/>
        </authorList>
    </citation>
    <scope>NUCLEOTIDE SEQUENCE [LARGE SCALE GENOMIC DNA]</scope>
    <source>
        <strain evidence="3">KCTC 23107</strain>
    </source>
</reference>
<evidence type="ECO:0000313" key="3">
    <source>
        <dbReference type="Proteomes" id="UP000219465"/>
    </source>
</evidence>
<dbReference type="EMBL" id="OCPC01000004">
    <property type="protein sequence ID" value="SOE17920.1"/>
    <property type="molecule type" value="Genomic_DNA"/>
</dbReference>
<dbReference type="OrthoDB" id="7652114at2"/>
<keyword evidence="1" id="KW-0472">Membrane</keyword>
<keyword evidence="3" id="KW-1185">Reference proteome</keyword>
<dbReference type="RefSeq" id="WP_097108409.1">
    <property type="nucleotide sequence ID" value="NZ_OCPC01000004.1"/>
</dbReference>
<feature type="transmembrane region" description="Helical" evidence="1">
    <location>
        <begin position="30"/>
        <end position="51"/>
    </location>
</feature>
<organism evidence="2 3">
    <name type="scientific">Hoeflea halophila</name>
    <dbReference type="NCBI Taxonomy" id="714899"/>
    <lineage>
        <taxon>Bacteria</taxon>
        <taxon>Pseudomonadati</taxon>
        <taxon>Pseudomonadota</taxon>
        <taxon>Alphaproteobacteria</taxon>
        <taxon>Hyphomicrobiales</taxon>
        <taxon>Rhizobiaceae</taxon>
        <taxon>Hoeflea</taxon>
    </lineage>
</organism>
<keyword evidence="1" id="KW-1133">Transmembrane helix</keyword>
<accession>A0A286ICT2</accession>
<keyword evidence="1" id="KW-0812">Transmembrane</keyword>
<evidence type="ECO:0008006" key="4">
    <source>
        <dbReference type="Google" id="ProtNLM"/>
    </source>
</evidence>
<protein>
    <recommendedName>
        <fullName evidence="4">Capsule biosynthesis protein</fullName>
    </recommendedName>
</protein>
<sequence length="71" mass="8186">MSSQIARLFKAHPQSVDETYFEHLLFAGKFSAKLFAAGFCALCHAILPFTFEKTASRMINEMHHRMHNRSK</sequence>
<gene>
    <name evidence="2" type="ORF">SAMN05877838_2825</name>
</gene>
<evidence type="ECO:0000313" key="2">
    <source>
        <dbReference type="EMBL" id="SOE17920.1"/>
    </source>
</evidence>
<dbReference type="Proteomes" id="UP000219465">
    <property type="component" value="Unassembled WGS sequence"/>
</dbReference>
<dbReference type="Pfam" id="PF19883">
    <property type="entry name" value="DUF6356"/>
    <property type="match status" value="1"/>
</dbReference>
<name>A0A286ICT2_9HYPH</name>
<dbReference type="InterPro" id="IPR045936">
    <property type="entry name" value="DUF6356"/>
</dbReference>
<dbReference type="AlphaFoldDB" id="A0A286ICT2"/>
<evidence type="ECO:0000256" key="1">
    <source>
        <dbReference type="SAM" id="Phobius"/>
    </source>
</evidence>
<proteinExistence type="predicted"/>